<protein>
    <submittedName>
        <fullName evidence="7">Unannotated protein</fullName>
    </submittedName>
</protein>
<dbReference type="Gene3D" id="3.40.50.720">
    <property type="entry name" value="NAD(P)-binding Rossmann-like Domain"/>
    <property type="match status" value="1"/>
</dbReference>
<dbReference type="PANTHER" id="PTHR11645:SF0">
    <property type="entry name" value="PYRROLINE-5-CARBOXYLATE REDUCTASE 3"/>
    <property type="match status" value="1"/>
</dbReference>
<evidence type="ECO:0000313" key="7">
    <source>
        <dbReference type="EMBL" id="CAB4584447.1"/>
    </source>
</evidence>
<evidence type="ECO:0000256" key="2">
    <source>
        <dbReference type="ARBA" id="ARBA00022857"/>
    </source>
</evidence>
<proteinExistence type="inferred from homology"/>
<comment type="similarity">
    <text evidence="1">Belongs to the pyrroline-5-carboxylate reductase family.</text>
</comment>
<dbReference type="FunFam" id="1.10.3730.10:FF:000001">
    <property type="entry name" value="Pyrroline-5-carboxylate reductase"/>
    <property type="match status" value="1"/>
</dbReference>
<dbReference type="GO" id="GO:0055129">
    <property type="term" value="P:L-proline biosynthetic process"/>
    <property type="evidence" value="ECO:0007669"/>
    <property type="project" value="TreeGrafter"/>
</dbReference>
<evidence type="ECO:0000256" key="3">
    <source>
        <dbReference type="ARBA" id="ARBA00023002"/>
    </source>
</evidence>
<dbReference type="EMBL" id="CAEZUC010000013">
    <property type="protein sequence ID" value="CAB4584447.1"/>
    <property type="molecule type" value="Genomic_DNA"/>
</dbReference>
<evidence type="ECO:0000256" key="1">
    <source>
        <dbReference type="ARBA" id="ARBA00005525"/>
    </source>
</evidence>
<reference evidence="7" key="1">
    <citation type="submission" date="2020-05" db="EMBL/GenBank/DDBJ databases">
        <authorList>
            <person name="Chiriac C."/>
            <person name="Salcher M."/>
            <person name="Ghai R."/>
            <person name="Kavagutti S V."/>
        </authorList>
    </citation>
    <scope>NUCLEOTIDE SEQUENCE</scope>
</reference>
<dbReference type="PIRSF" id="PIRSF000193">
    <property type="entry name" value="Pyrrol-5-carb_rd"/>
    <property type="match status" value="1"/>
</dbReference>
<dbReference type="AlphaFoldDB" id="A0A6J6F834"/>
<evidence type="ECO:0000259" key="4">
    <source>
        <dbReference type="Pfam" id="PF03807"/>
    </source>
</evidence>
<dbReference type="Gene3D" id="1.10.3730.10">
    <property type="entry name" value="ProC C-terminal domain-like"/>
    <property type="match status" value="1"/>
</dbReference>
<dbReference type="Pfam" id="PF03807">
    <property type="entry name" value="F420_oxidored"/>
    <property type="match status" value="1"/>
</dbReference>
<sequence length="270" mass="28429">MSQAIAGKSIGFIGAGVMGASLIKSLLNSSVKSNQIFISEKSEDRAKEVVSKYQVERKSISEIGQMCDVIFLAVKPQDLENTLLDLSGNLKQGTLLISIAAGKTTKFIESKLNSKNSVVRVMPNTPAQIGRGVSVISAGANSSKNDLELTKALLENTGLVVEVDESQQDAVTALSGSGPAYFFSFVESMIKSGIKLGLSEEIATKLAIGTITGSAAMLEESGIDAATLRKNVTSPNGTTAAALEIFNSNKLEEIIHEAMSAAKKRSQELA</sequence>
<dbReference type="GO" id="GO:0004735">
    <property type="term" value="F:pyrroline-5-carboxylate reductase activity"/>
    <property type="evidence" value="ECO:0007669"/>
    <property type="project" value="InterPro"/>
</dbReference>
<dbReference type="InterPro" id="IPR036291">
    <property type="entry name" value="NAD(P)-bd_dom_sf"/>
</dbReference>
<dbReference type="InterPro" id="IPR053790">
    <property type="entry name" value="P5CR-like_CS"/>
</dbReference>
<feature type="domain" description="Pyrroline-5-carboxylate reductase dimerisation" evidence="5">
    <location>
        <begin position="165"/>
        <end position="269"/>
    </location>
</feature>
<evidence type="ECO:0000313" key="6">
    <source>
        <dbReference type="EMBL" id="CAB4330338.1"/>
    </source>
</evidence>
<dbReference type="Pfam" id="PF14748">
    <property type="entry name" value="P5CR_dimer"/>
    <property type="match status" value="1"/>
</dbReference>
<accession>A0A6J6F834</accession>
<name>A0A6J6F834_9ZZZZ</name>
<gene>
    <name evidence="7" type="ORF">UFOPK1776_00213</name>
    <name evidence="6" type="ORF">UFOPK4028_00105</name>
</gene>
<dbReference type="PANTHER" id="PTHR11645">
    <property type="entry name" value="PYRROLINE-5-CARBOXYLATE REDUCTASE"/>
    <property type="match status" value="1"/>
</dbReference>
<feature type="domain" description="Pyrroline-5-carboxylate reductase catalytic N-terminal" evidence="4">
    <location>
        <begin position="10"/>
        <end position="102"/>
    </location>
</feature>
<keyword evidence="2" id="KW-0521">NADP</keyword>
<dbReference type="InterPro" id="IPR008927">
    <property type="entry name" value="6-PGluconate_DH-like_C_sf"/>
</dbReference>
<keyword evidence="3" id="KW-0560">Oxidoreductase</keyword>
<dbReference type="SUPFAM" id="SSF51735">
    <property type="entry name" value="NAD(P)-binding Rossmann-fold domains"/>
    <property type="match status" value="1"/>
</dbReference>
<dbReference type="InterPro" id="IPR028939">
    <property type="entry name" value="P5C_Rdtase_cat_N"/>
</dbReference>
<dbReference type="InterPro" id="IPR029036">
    <property type="entry name" value="P5CR_dimer"/>
</dbReference>
<evidence type="ECO:0000259" key="5">
    <source>
        <dbReference type="Pfam" id="PF14748"/>
    </source>
</evidence>
<organism evidence="7">
    <name type="scientific">freshwater metagenome</name>
    <dbReference type="NCBI Taxonomy" id="449393"/>
    <lineage>
        <taxon>unclassified sequences</taxon>
        <taxon>metagenomes</taxon>
        <taxon>ecological metagenomes</taxon>
    </lineage>
</organism>
<dbReference type="InterPro" id="IPR000304">
    <property type="entry name" value="Pyrroline-COOH_reductase"/>
</dbReference>
<dbReference type="SUPFAM" id="SSF48179">
    <property type="entry name" value="6-phosphogluconate dehydrogenase C-terminal domain-like"/>
    <property type="match status" value="1"/>
</dbReference>
<dbReference type="EMBL" id="CAESAC010000007">
    <property type="protein sequence ID" value="CAB4330338.1"/>
    <property type="molecule type" value="Genomic_DNA"/>
</dbReference>
<dbReference type="HAMAP" id="MF_01925">
    <property type="entry name" value="P5C_reductase"/>
    <property type="match status" value="1"/>
</dbReference>
<dbReference type="PROSITE" id="PS00521">
    <property type="entry name" value="P5CR"/>
    <property type="match status" value="1"/>
</dbReference>
<dbReference type="NCBIfam" id="TIGR00112">
    <property type="entry name" value="proC"/>
    <property type="match status" value="1"/>
</dbReference>